<dbReference type="Proteomes" id="UP000515697">
    <property type="component" value="Chromosome PVSEL_14"/>
</dbReference>
<evidence type="ECO:0000313" key="2">
    <source>
        <dbReference type="EMBL" id="CAD2114248.1"/>
    </source>
</evidence>
<keyword evidence="1" id="KW-0175">Coiled coil</keyword>
<dbReference type="VEuPathDB" id="PlasmoDB:PVSEL_1405810"/>
<name>A0A6V7TG51_PLAVN</name>
<organism evidence="2 3">
    <name type="scientific">Plasmodium vinckei</name>
    <dbReference type="NCBI Taxonomy" id="5860"/>
    <lineage>
        <taxon>Eukaryota</taxon>
        <taxon>Sar</taxon>
        <taxon>Alveolata</taxon>
        <taxon>Apicomplexa</taxon>
        <taxon>Aconoidasida</taxon>
        <taxon>Haemosporida</taxon>
        <taxon>Plasmodiidae</taxon>
        <taxon>Plasmodium</taxon>
        <taxon>Plasmodium (Vinckeia)</taxon>
    </lineage>
</organism>
<dbReference type="VEuPathDB" id="PlasmoDB:PVPCR_1405820"/>
<dbReference type="AlphaFoldDB" id="A0A6V7TG51"/>
<reference evidence="2 3" key="1">
    <citation type="submission" date="2020-08" db="EMBL/GenBank/DDBJ databases">
        <authorList>
            <person name="Ramaprasad A."/>
        </authorList>
    </citation>
    <scope>NUCLEOTIDE SEQUENCE [LARGE SCALE GENOMIC DNA]</scope>
</reference>
<gene>
    <name evidence="2" type="ORF">PVSEL_1405810</name>
</gene>
<dbReference type="VEuPathDB" id="PlasmoDB:PVLDE_1405600"/>
<protein>
    <submittedName>
        <fullName evidence="2">Uncharacterized protein</fullName>
    </submittedName>
</protein>
<proteinExistence type="predicted"/>
<evidence type="ECO:0000313" key="3">
    <source>
        <dbReference type="Proteomes" id="UP000515697"/>
    </source>
</evidence>
<evidence type="ECO:0000256" key="1">
    <source>
        <dbReference type="SAM" id="Coils"/>
    </source>
</evidence>
<accession>A0A6V7TG51</accession>
<feature type="coiled-coil region" evidence="1">
    <location>
        <begin position="181"/>
        <end position="230"/>
    </location>
</feature>
<sequence>MEKQLEKGISAIKKFAKKYESVLKRINNGKVVKTINKRKRQKKSINTINNIPNQFENTTTNKEDKIKKLSNYLINQENELDSQENMYIFNKYNEAPNKILYNPLNDNSLYIIQKTRKLETSSDYNNNKANDYKINGSYIDSIKLLEWKIKQEIQQNNDLLFHKKQTKLNGKSSVQSKGTEKEISEKKINNLNKRLKHQALNKSKKNSKILLNYKKNIKQKKEKETKLKCNDNNNNCEKKCNDISKVQLYKNSVLKKNTEIKFCENDNKITKEAEKDRNDKTLKQINSNKNNVTLEENKNSIQKTNNIYNITDKGINDVLKNSDGIPLKYKNNLVFGLTKFENINDTIQNEINQKSETGIHRDNINTLDANKDNIGYNKTYKNNEMFINEYFSECINNINNKTPLGKNNIDNDNQKDLKAYNMQDDKSPRNDFTTEFNMFLNESTPLKDEKSFDLFFNEPLATPSIFHA</sequence>
<dbReference type="EMBL" id="LR865435">
    <property type="protein sequence ID" value="CAD2114248.1"/>
    <property type="molecule type" value="Genomic_DNA"/>
</dbReference>
<dbReference type="VEuPathDB" id="PlasmoDB:PVBDA_1405750"/>
<dbReference type="VEuPathDB" id="PlasmoDB:PVVCY_1405710"/>